<keyword evidence="1 5" id="KW-0853">WD repeat</keyword>
<dbReference type="CDD" id="cd05496">
    <property type="entry name" value="Bromo_WDR9_II"/>
    <property type="match status" value="1"/>
</dbReference>
<feature type="repeat" description="WD" evidence="5">
    <location>
        <begin position="49"/>
        <end position="84"/>
    </location>
</feature>
<dbReference type="GO" id="GO:0008360">
    <property type="term" value="P:regulation of cell shape"/>
    <property type="evidence" value="ECO:0007669"/>
    <property type="project" value="TreeGrafter"/>
</dbReference>
<dbReference type="AlphaFoldDB" id="A0A8B9P5H8"/>
<evidence type="ECO:0000256" key="3">
    <source>
        <dbReference type="ARBA" id="ARBA00023117"/>
    </source>
</evidence>
<dbReference type="GO" id="GO:0007010">
    <property type="term" value="P:cytoskeleton organization"/>
    <property type="evidence" value="ECO:0007669"/>
    <property type="project" value="TreeGrafter"/>
</dbReference>
<accession>A0A8B9P5H8</accession>
<dbReference type="PROSITE" id="PS50014">
    <property type="entry name" value="BROMODOMAIN_2"/>
    <property type="match status" value="2"/>
</dbReference>
<dbReference type="Pfam" id="PF25313">
    <property type="entry name" value="BRWD_AD"/>
    <property type="match status" value="1"/>
</dbReference>
<dbReference type="Gene3D" id="2.130.10.10">
    <property type="entry name" value="YVTN repeat-like/Quinoprotein amine dehydrogenase"/>
    <property type="match status" value="2"/>
</dbReference>
<dbReference type="SMART" id="SM00320">
    <property type="entry name" value="WD40"/>
    <property type="match status" value="7"/>
</dbReference>
<dbReference type="InterPro" id="IPR015943">
    <property type="entry name" value="WD40/YVTN_repeat-like_dom_sf"/>
</dbReference>
<dbReference type="Gene3D" id="1.20.920.10">
    <property type="entry name" value="Bromodomain-like"/>
    <property type="match status" value="2"/>
</dbReference>
<dbReference type="SMART" id="SM00297">
    <property type="entry name" value="BROMO"/>
    <property type="match status" value="2"/>
</dbReference>
<dbReference type="InterPro" id="IPR001487">
    <property type="entry name" value="Bromodomain"/>
</dbReference>
<evidence type="ECO:0000256" key="6">
    <source>
        <dbReference type="SAM" id="MobiDB-lite"/>
    </source>
</evidence>
<dbReference type="PROSITE" id="PS00678">
    <property type="entry name" value="WD_REPEATS_1"/>
    <property type="match status" value="1"/>
</dbReference>
<feature type="domain" description="Bromo" evidence="7">
    <location>
        <begin position="800"/>
        <end position="870"/>
    </location>
</feature>
<sequence>GRLLATLRGHAAEISDMAVNYENTMIAAGSCDKMIRVWCLRTCAPLAVLQGHSASITSLQFSPLCSGSKRYLSSTGADGTICFWLWDAGTLKINPRPTKFTERPRPGVQMICSSFSAGGMFLATGSTDHIIRVYFFGSGQPEKISELEFHTDKVDSIQFSNSSSRFVSGSRDGTARIWQFKRREWKSILLDMAARPAGLQGVEDKITKLKVTMVAWDRHDNSVITAVNNMTLKVWNSFTGQLIHILMGHEDEVFVLEPHPFDPRVLFSAGHDGNVIVWDLARGVKIRSYFNMIEGQGHGAVFDCKCSPDGQHFACTDSHGHLLIFGFGSSSKYDKIADQMFFHSDYRPLIRDANNFVLDEQTQQAPHLMPPPFLVDVDGNPHPARFQRLVPGRENCREEQLIPQMGVTSSGMENFSSLYTNQEVSPLDSMIQRLQQEQDQRRSGEAGTSSTSRISRGKLLAVFLHSPPNIGLRRSGQIEGVRQMHSNAPRSEIATERDLVAWSRRVVVFQICTDAGINLQPPKKIPKLKTKKAESSSEDEEGPEKQKKLAVGVLAENGLTLEEWLPSAWITDTIPRRCPFVPQMGDEVYYFRQGHEAYVVMAKKNKIYSINPKKQPWHKMELREQELMKIVGIKYEVGLPTLCCLKLAFLDPDTGKLTGGSFTMKYHDMPDVIDFLVLRQQFDDAKHRRWNIGDRFRSVIDDAWWFGTIESQEPLQPDYPDSLFQCYNVCWDNGDTEKMSPWDMELIPSNAVFPEELGTSVPLTDDERRTLLYKPLDGEWGSRTRDEECDRIIAGINQLMTLDIASAFVAPVDLQAYPMYCTVVAYPTDLSTIKQRLESRFYRRLSSLMWEVRYIEHNTRTFNEPGSPIVKSAKFVYIYQTILSFQDHQPKRRLRNRAQSYDIQSWKKQCQELLNLIFQCEDSEPFRQPVDLLEYPDYRDIIDTPMDFATVRETLEAGNYESPMELCKDVRLIFSNSKAYTPSKRSRIYSMSLRLSAFFEEHISSILSDYKSALRFHKRNTIKKRRKKRSRSSSVSSSVASRYIHFFTVFMKCCASLTYLNIRT</sequence>
<feature type="repeat" description="WD" evidence="5">
    <location>
        <begin position="7"/>
        <end position="48"/>
    </location>
</feature>
<evidence type="ECO:0000256" key="2">
    <source>
        <dbReference type="ARBA" id="ARBA00022737"/>
    </source>
</evidence>
<dbReference type="InterPro" id="IPR057451">
    <property type="entry name" value="BRWD/PHIP_AD"/>
</dbReference>
<dbReference type="FunFam" id="1.20.920.10:FF:000066">
    <property type="entry name" value="Transcription initiation factor TFIID subunit 1"/>
    <property type="match status" value="1"/>
</dbReference>
<dbReference type="InterPro" id="IPR001680">
    <property type="entry name" value="WD40_rpt"/>
</dbReference>
<dbReference type="Pfam" id="PF00439">
    <property type="entry name" value="Bromodomain"/>
    <property type="match status" value="2"/>
</dbReference>
<dbReference type="SUPFAM" id="SSF47370">
    <property type="entry name" value="Bromodomain"/>
    <property type="match status" value="2"/>
</dbReference>
<protein>
    <recommendedName>
        <fullName evidence="7">Bromo domain-containing protein</fullName>
    </recommendedName>
</protein>
<dbReference type="Ensembl" id="ENSAOWT00000001999.1">
    <property type="protein sequence ID" value="ENSAOWP00000001767.1"/>
    <property type="gene ID" value="ENSAOWG00000001012.1"/>
</dbReference>
<evidence type="ECO:0000313" key="9">
    <source>
        <dbReference type="Proteomes" id="UP000694424"/>
    </source>
</evidence>
<dbReference type="InterPro" id="IPR036427">
    <property type="entry name" value="Bromodomain-like_sf"/>
</dbReference>
<reference evidence="8" key="1">
    <citation type="submission" date="2025-08" db="UniProtKB">
        <authorList>
            <consortium name="Ensembl"/>
        </authorList>
    </citation>
    <scope>IDENTIFICATION</scope>
</reference>
<evidence type="ECO:0000256" key="1">
    <source>
        <dbReference type="ARBA" id="ARBA00022574"/>
    </source>
</evidence>
<proteinExistence type="predicted"/>
<dbReference type="Proteomes" id="UP000694424">
    <property type="component" value="Unplaced"/>
</dbReference>
<dbReference type="PROSITE" id="PS50082">
    <property type="entry name" value="WD_REPEATS_2"/>
    <property type="match status" value="4"/>
</dbReference>
<keyword evidence="3 4" id="KW-0103">Bromodomain</keyword>
<reference evidence="8" key="2">
    <citation type="submission" date="2025-09" db="UniProtKB">
        <authorList>
            <consortium name="Ensembl"/>
        </authorList>
    </citation>
    <scope>IDENTIFICATION</scope>
</reference>
<dbReference type="SUPFAM" id="SSF50978">
    <property type="entry name" value="WD40 repeat-like"/>
    <property type="match status" value="1"/>
</dbReference>
<dbReference type="CDD" id="cd00200">
    <property type="entry name" value="WD40"/>
    <property type="match status" value="1"/>
</dbReference>
<feature type="region of interest" description="Disordered" evidence="6">
    <location>
        <begin position="522"/>
        <end position="547"/>
    </location>
</feature>
<dbReference type="CDD" id="cd05529">
    <property type="entry name" value="Bromo_WDR9_I_like"/>
    <property type="match status" value="1"/>
</dbReference>
<dbReference type="Pfam" id="PF00400">
    <property type="entry name" value="WD40"/>
    <property type="match status" value="5"/>
</dbReference>
<dbReference type="InterPro" id="IPR019775">
    <property type="entry name" value="WD40_repeat_CS"/>
</dbReference>
<keyword evidence="9" id="KW-1185">Reference proteome</keyword>
<dbReference type="PROSITE" id="PS50294">
    <property type="entry name" value="WD_REPEATS_REGION"/>
    <property type="match status" value="4"/>
</dbReference>
<keyword evidence="2" id="KW-0677">Repeat</keyword>
<feature type="repeat" description="WD" evidence="5">
    <location>
        <begin position="246"/>
        <end position="288"/>
    </location>
</feature>
<evidence type="ECO:0000256" key="4">
    <source>
        <dbReference type="PROSITE-ProRule" id="PRU00035"/>
    </source>
</evidence>
<dbReference type="GO" id="GO:0005634">
    <property type="term" value="C:nucleus"/>
    <property type="evidence" value="ECO:0007669"/>
    <property type="project" value="TreeGrafter"/>
</dbReference>
<name>A0A8B9P5H8_APTOW</name>
<feature type="repeat" description="WD" evidence="5">
    <location>
        <begin position="147"/>
        <end position="181"/>
    </location>
</feature>
<feature type="domain" description="Bromo" evidence="7">
    <location>
        <begin position="918"/>
        <end position="988"/>
    </location>
</feature>
<dbReference type="InterPro" id="IPR052060">
    <property type="entry name" value="Bromo_WD_repeat"/>
</dbReference>
<dbReference type="FunFam" id="1.20.920.10:FF:000017">
    <property type="entry name" value="Bromodomain and WD repeat domain containing 1"/>
    <property type="match status" value="1"/>
</dbReference>
<dbReference type="PROSITE" id="PS00633">
    <property type="entry name" value="BROMODOMAIN_1"/>
    <property type="match status" value="1"/>
</dbReference>
<dbReference type="FunFam" id="2.130.10.10:FF:000023">
    <property type="entry name" value="Bromodomain and WD repeat domain containing 1"/>
    <property type="match status" value="1"/>
</dbReference>
<dbReference type="PANTHER" id="PTHR16266">
    <property type="entry name" value="WD REPEAT DOMAIN 9"/>
    <property type="match status" value="1"/>
</dbReference>
<evidence type="ECO:0000313" key="8">
    <source>
        <dbReference type="Ensembl" id="ENSAOWP00000001767.1"/>
    </source>
</evidence>
<dbReference type="PANTHER" id="PTHR16266:SF4">
    <property type="entry name" value="PH-INTERACTING PROTEIN"/>
    <property type="match status" value="1"/>
</dbReference>
<evidence type="ECO:0000259" key="7">
    <source>
        <dbReference type="PROSITE" id="PS50014"/>
    </source>
</evidence>
<dbReference type="InterPro" id="IPR036322">
    <property type="entry name" value="WD40_repeat_dom_sf"/>
</dbReference>
<dbReference type="GO" id="GO:0006357">
    <property type="term" value="P:regulation of transcription by RNA polymerase II"/>
    <property type="evidence" value="ECO:0007669"/>
    <property type="project" value="TreeGrafter"/>
</dbReference>
<dbReference type="PRINTS" id="PR00503">
    <property type="entry name" value="BROMODOMAIN"/>
</dbReference>
<evidence type="ECO:0000256" key="5">
    <source>
        <dbReference type="PROSITE-ProRule" id="PRU00221"/>
    </source>
</evidence>
<dbReference type="InterPro" id="IPR018359">
    <property type="entry name" value="Bromodomain_CS"/>
</dbReference>
<organism evidence="8 9">
    <name type="scientific">Apteryx owenii</name>
    <name type="common">Little spotted kiwi</name>
    <dbReference type="NCBI Taxonomy" id="8824"/>
    <lineage>
        <taxon>Eukaryota</taxon>
        <taxon>Metazoa</taxon>
        <taxon>Chordata</taxon>
        <taxon>Craniata</taxon>
        <taxon>Vertebrata</taxon>
        <taxon>Euteleostomi</taxon>
        <taxon>Archelosauria</taxon>
        <taxon>Archosauria</taxon>
        <taxon>Dinosauria</taxon>
        <taxon>Saurischia</taxon>
        <taxon>Theropoda</taxon>
        <taxon>Coelurosauria</taxon>
        <taxon>Aves</taxon>
        <taxon>Palaeognathae</taxon>
        <taxon>Apterygiformes</taxon>
        <taxon>Apterygidae</taxon>
        <taxon>Apteryx</taxon>
    </lineage>
</organism>